<sequence length="106" mass="11556">MNIEKQKSQSDYSPLNFYVAGGAEGTMTIIACSINNAIVLFGWVRGGNGEKTLRRNMIAGDTSVVHFIEAILLKPASAQPLLSDQLRPLRACLDLLSERKAARGEH</sequence>
<evidence type="ECO:0000313" key="1">
    <source>
        <dbReference type="EMBL" id="THC98544.1"/>
    </source>
</evidence>
<dbReference type="AlphaFoldDB" id="A0A4V6RQY0"/>
<dbReference type="Proteomes" id="UP000308092">
    <property type="component" value="Unassembled WGS sequence"/>
</dbReference>
<dbReference type="EMBL" id="SOSA01000041">
    <property type="protein sequence ID" value="THC98544.1"/>
    <property type="molecule type" value="Genomic_DNA"/>
</dbReference>
<reference evidence="1 2" key="1">
    <citation type="submission" date="2019-03" db="EMBL/GenBank/DDBJ databases">
        <title>The genome sequence of a newly discovered highly antifungal drug resistant Aspergillus species, Aspergillus tanneri NIH 1004.</title>
        <authorList>
            <person name="Mounaud S."/>
            <person name="Singh I."/>
            <person name="Joardar V."/>
            <person name="Pakala S."/>
            <person name="Pakala S."/>
            <person name="Venepally P."/>
            <person name="Hoover J."/>
            <person name="Nierman W."/>
            <person name="Chung J."/>
            <person name="Losada L."/>
        </authorList>
    </citation>
    <scope>NUCLEOTIDE SEQUENCE [LARGE SCALE GENOMIC DNA]</scope>
    <source>
        <strain evidence="1 2">NIH1004</strain>
    </source>
</reference>
<gene>
    <name evidence="1" type="ORF">EYZ11_001974</name>
</gene>
<proteinExistence type="predicted"/>
<comment type="caution">
    <text evidence="1">The sequence shown here is derived from an EMBL/GenBank/DDBJ whole genome shotgun (WGS) entry which is preliminary data.</text>
</comment>
<dbReference type="VEuPathDB" id="FungiDB:EYZ11_001974"/>
<protein>
    <submittedName>
        <fullName evidence="1">Uncharacterized protein</fullName>
    </submittedName>
</protein>
<organism evidence="1 2">
    <name type="scientific">Aspergillus tanneri</name>
    <dbReference type="NCBI Taxonomy" id="1220188"/>
    <lineage>
        <taxon>Eukaryota</taxon>
        <taxon>Fungi</taxon>
        <taxon>Dikarya</taxon>
        <taxon>Ascomycota</taxon>
        <taxon>Pezizomycotina</taxon>
        <taxon>Eurotiomycetes</taxon>
        <taxon>Eurotiomycetidae</taxon>
        <taxon>Eurotiales</taxon>
        <taxon>Aspergillaceae</taxon>
        <taxon>Aspergillus</taxon>
        <taxon>Aspergillus subgen. Circumdati</taxon>
    </lineage>
</organism>
<keyword evidence="2" id="KW-1185">Reference proteome</keyword>
<accession>A0A4V6RQY0</accession>
<evidence type="ECO:0000313" key="2">
    <source>
        <dbReference type="Proteomes" id="UP000308092"/>
    </source>
</evidence>
<name>A0A4V6RQY0_9EURO</name>